<reference evidence="1" key="1">
    <citation type="submission" date="2019-04" db="EMBL/GenBank/DDBJ databases">
        <authorList>
            <consortium name="Science for Life Laboratories"/>
        </authorList>
    </citation>
    <scope>NUCLEOTIDE SEQUENCE</scope>
    <source>
        <strain evidence="1">MBLW1</strain>
    </source>
</reference>
<keyword evidence="2" id="KW-1185">Reference proteome</keyword>
<protein>
    <submittedName>
        <fullName evidence="1">Uncharacterized protein</fullName>
    </submittedName>
</protein>
<dbReference type="InParanoid" id="A0A6C2YMW5"/>
<dbReference type="EMBL" id="LR593887">
    <property type="protein sequence ID" value="VTS01475.1"/>
    <property type="molecule type" value="Genomic_DNA"/>
</dbReference>
<name>A0A6C2YMW5_9BACT</name>
<dbReference type="Proteomes" id="UP000464378">
    <property type="component" value="Chromosome"/>
</dbReference>
<accession>A0A6C2YMW5</accession>
<proteinExistence type="predicted"/>
<dbReference type="KEGG" id="tim:GMBLW1_14970"/>
<gene>
    <name evidence="1" type="ORF">GMBLW1_14970</name>
</gene>
<organism evidence="1">
    <name type="scientific">Tuwongella immobilis</name>
    <dbReference type="NCBI Taxonomy" id="692036"/>
    <lineage>
        <taxon>Bacteria</taxon>
        <taxon>Pseudomonadati</taxon>
        <taxon>Planctomycetota</taxon>
        <taxon>Planctomycetia</taxon>
        <taxon>Gemmatales</taxon>
        <taxon>Gemmataceae</taxon>
        <taxon>Tuwongella</taxon>
    </lineage>
</organism>
<sequence>MRWSIRFGICLGMILLVRDSKADDEAVGKIINRAITVHGSNENKLEKALRVKITKTGTMSTPNGSTDATQELIVNLPQHFRVKFLLQNEERKVSVVIALSKESGWRAIDAESVALTAVEADDIRMEVHARWIQSIISLKDPRLQFRSLPSTRIQNRAVDGLLVSMKNRPDVSLYFDTETGVLIKSSFKGREAGTEVIKDTYFSQYKPHDGILMPTQIIEVHNNRVVGNWTVKSIEFLNTVDPKVFEKP</sequence>
<evidence type="ECO:0000313" key="2">
    <source>
        <dbReference type="Proteomes" id="UP000464378"/>
    </source>
</evidence>
<dbReference type="RefSeq" id="WP_162657637.1">
    <property type="nucleotide sequence ID" value="NZ_LR593887.1"/>
</dbReference>
<dbReference type="EMBL" id="LR586016">
    <property type="protein sequence ID" value="VIP02463.1"/>
    <property type="molecule type" value="Genomic_DNA"/>
</dbReference>
<evidence type="ECO:0000313" key="1">
    <source>
        <dbReference type="EMBL" id="VIP02463.1"/>
    </source>
</evidence>
<dbReference type="AlphaFoldDB" id="A0A6C2YMW5"/>